<evidence type="ECO:0000313" key="3">
    <source>
        <dbReference type="EMBL" id="KAH7569117.1"/>
    </source>
</evidence>
<gene>
    <name evidence="3" type="ORF">JRO89_XS06G0108900</name>
</gene>
<evidence type="ECO:0008006" key="5">
    <source>
        <dbReference type="Google" id="ProtNLM"/>
    </source>
</evidence>
<name>A0ABQ8HXM5_9ROSI</name>
<dbReference type="InterPro" id="IPR040283">
    <property type="entry name" value="DDB_G0292058-like"/>
</dbReference>
<feature type="signal peptide" evidence="2">
    <location>
        <begin position="1"/>
        <end position="28"/>
    </location>
</feature>
<accession>A0ABQ8HXM5</accession>
<feature type="chain" id="PRO_5046142943" description="Transmembrane protein" evidence="2">
    <location>
        <begin position="29"/>
        <end position="540"/>
    </location>
</feature>
<sequence length="540" mass="60077">MKFFFGSNPSRLLPFLVVFFSLFHLHSFTPIPEREYGEVAPWKASRLLADGTSENQTFILAANRTQRPDPFDNYENYNGGWNLTSKHYWGSVAWTGVPFFIIAIVWFLVFGLTLCFICICCCCCRREPYGYSRLCYALSLIFLILFTLAAIAGSVVLYTGNGKFKLSIDDTLDYVENQAHYTSDNLKNVSDYLDAAKTVAVNSVFLPSEVQQAIDSIDNMIKSASKTLNDETSKNSKRIHKGVNDIGLSLIVIAAVMLLLAFLGFVFSIFGCTCCIYSLVIFGWIMIASTFILCGVFLVLHNGVGDACVAMNDWVQHPTYKTALDDILPCLDNTTAQETKRVAKTVTSQLVTVVDNLIANVTNIDFPPEAAPLYFNQSGPLLPSLCNPYNADLTDRKCAAGEVEMSNATEAWQKYVCQVSPSGICKTTGRLTPALYGQLTSAINVTYGLHRYGPFLLSVGDCSFVRDAFASIHRNNCPGLRLYTKWVYSGLVLVSVALMLSLIFWIIYARERRHRAVAVGVSSSVRIRNLWILPITCQYL</sequence>
<proteinExistence type="predicted"/>
<feature type="transmembrane region" description="Helical" evidence="1">
    <location>
        <begin position="134"/>
        <end position="158"/>
    </location>
</feature>
<keyword evidence="1" id="KW-0812">Transmembrane</keyword>
<keyword evidence="1" id="KW-0472">Membrane</keyword>
<dbReference type="PANTHER" id="PTHR31414:SF15">
    <property type="entry name" value="PLASMA MEMBRANE FUSION PROTEIN"/>
    <property type="match status" value="1"/>
</dbReference>
<feature type="transmembrane region" description="Helical" evidence="1">
    <location>
        <begin position="277"/>
        <end position="300"/>
    </location>
</feature>
<dbReference type="EMBL" id="JAFEMO010000006">
    <property type="protein sequence ID" value="KAH7569117.1"/>
    <property type="molecule type" value="Genomic_DNA"/>
</dbReference>
<reference evidence="3 4" key="1">
    <citation type="submission" date="2021-02" db="EMBL/GenBank/DDBJ databases">
        <title>Plant Genome Project.</title>
        <authorList>
            <person name="Zhang R.-G."/>
        </authorList>
    </citation>
    <scope>NUCLEOTIDE SEQUENCE [LARGE SCALE GENOMIC DNA]</scope>
    <source>
        <tissue evidence="3">Leaves</tissue>
    </source>
</reference>
<comment type="caution">
    <text evidence="3">The sequence shown here is derived from an EMBL/GenBank/DDBJ whole genome shotgun (WGS) entry which is preliminary data.</text>
</comment>
<evidence type="ECO:0000256" key="1">
    <source>
        <dbReference type="SAM" id="Phobius"/>
    </source>
</evidence>
<evidence type="ECO:0000313" key="4">
    <source>
        <dbReference type="Proteomes" id="UP000827721"/>
    </source>
</evidence>
<feature type="transmembrane region" description="Helical" evidence="1">
    <location>
        <begin position="246"/>
        <end position="270"/>
    </location>
</feature>
<feature type="transmembrane region" description="Helical" evidence="1">
    <location>
        <begin position="99"/>
        <end position="122"/>
    </location>
</feature>
<dbReference type="PANTHER" id="PTHR31414">
    <property type="entry name" value="TRANSMEMBRANE PROTEIN DDB_G0292058"/>
    <property type="match status" value="1"/>
</dbReference>
<evidence type="ECO:0000256" key="2">
    <source>
        <dbReference type="SAM" id="SignalP"/>
    </source>
</evidence>
<keyword evidence="4" id="KW-1185">Reference proteome</keyword>
<protein>
    <recommendedName>
        <fullName evidence="5">Transmembrane protein</fullName>
    </recommendedName>
</protein>
<keyword evidence="1" id="KW-1133">Transmembrane helix</keyword>
<keyword evidence="2" id="KW-0732">Signal</keyword>
<feature type="transmembrane region" description="Helical" evidence="1">
    <location>
        <begin position="486"/>
        <end position="508"/>
    </location>
</feature>
<organism evidence="3 4">
    <name type="scientific">Xanthoceras sorbifolium</name>
    <dbReference type="NCBI Taxonomy" id="99658"/>
    <lineage>
        <taxon>Eukaryota</taxon>
        <taxon>Viridiplantae</taxon>
        <taxon>Streptophyta</taxon>
        <taxon>Embryophyta</taxon>
        <taxon>Tracheophyta</taxon>
        <taxon>Spermatophyta</taxon>
        <taxon>Magnoliopsida</taxon>
        <taxon>eudicotyledons</taxon>
        <taxon>Gunneridae</taxon>
        <taxon>Pentapetalae</taxon>
        <taxon>rosids</taxon>
        <taxon>malvids</taxon>
        <taxon>Sapindales</taxon>
        <taxon>Sapindaceae</taxon>
        <taxon>Xanthoceroideae</taxon>
        <taxon>Xanthoceras</taxon>
    </lineage>
</organism>
<dbReference type="Proteomes" id="UP000827721">
    <property type="component" value="Unassembled WGS sequence"/>
</dbReference>